<keyword evidence="8" id="KW-0472">Membrane</keyword>
<keyword evidence="2" id="KW-1003">Cell membrane</keyword>
<dbReference type="CDD" id="cd03216">
    <property type="entry name" value="ABC_Carb_Monos_I"/>
    <property type="match status" value="1"/>
</dbReference>
<feature type="domain" description="ABC transporter" evidence="9">
    <location>
        <begin position="281"/>
        <end position="525"/>
    </location>
</feature>
<organism evidence="10 11">
    <name type="scientific">Anaerocellum danielii</name>
    <dbReference type="NCBI Taxonomy" id="1387557"/>
    <lineage>
        <taxon>Bacteria</taxon>
        <taxon>Bacillati</taxon>
        <taxon>Bacillota</taxon>
        <taxon>Bacillota incertae sedis</taxon>
        <taxon>Caldicellulosiruptorales</taxon>
        <taxon>Caldicellulosiruptoraceae</taxon>
        <taxon>Anaerocellum</taxon>
    </lineage>
</organism>
<dbReference type="CDD" id="cd03215">
    <property type="entry name" value="ABC_Carb_Monos_II"/>
    <property type="match status" value="1"/>
</dbReference>
<dbReference type="Pfam" id="PF00005">
    <property type="entry name" value="ABC_tran"/>
    <property type="match status" value="2"/>
</dbReference>
<dbReference type="InterPro" id="IPR017871">
    <property type="entry name" value="ABC_transporter-like_CS"/>
</dbReference>
<keyword evidence="1" id="KW-0813">Transport</keyword>
<keyword evidence="11" id="KW-1185">Reference proteome</keyword>
<dbReference type="InterPro" id="IPR003439">
    <property type="entry name" value="ABC_transporter-like_ATP-bd"/>
</dbReference>
<evidence type="ECO:0000256" key="4">
    <source>
        <dbReference type="ARBA" id="ARBA00022737"/>
    </source>
</evidence>
<protein>
    <submittedName>
        <fullName evidence="10">Sugar ABC transporter ATP-binding protein</fullName>
    </submittedName>
</protein>
<dbReference type="SMART" id="SM00382">
    <property type="entry name" value="AAA"/>
    <property type="match status" value="2"/>
</dbReference>
<gene>
    <name evidence="10" type="ORF">SOJ16_002376</name>
</gene>
<evidence type="ECO:0000256" key="6">
    <source>
        <dbReference type="ARBA" id="ARBA00022840"/>
    </source>
</evidence>
<keyword evidence="3" id="KW-0762">Sugar transport</keyword>
<dbReference type="RefSeq" id="WP_235375265.1">
    <property type="nucleotide sequence ID" value="NZ_CP139957.1"/>
</dbReference>
<dbReference type="Proteomes" id="UP001322744">
    <property type="component" value="Chromosome"/>
</dbReference>
<dbReference type="InterPro" id="IPR027417">
    <property type="entry name" value="P-loop_NTPase"/>
</dbReference>
<keyword evidence="4" id="KW-0677">Repeat</keyword>
<dbReference type="EMBL" id="CP139957">
    <property type="protein sequence ID" value="WPX08486.1"/>
    <property type="molecule type" value="Genomic_DNA"/>
</dbReference>
<dbReference type="PROSITE" id="PS50893">
    <property type="entry name" value="ABC_TRANSPORTER_2"/>
    <property type="match status" value="2"/>
</dbReference>
<reference evidence="10 11" key="1">
    <citation type="submission" date="2023-12" db="EMBL/GenBank/DDBJ databases">
        <authorList>
            <person name="Manesh M.J.H."/>
            <person name="Bing R.G."/>
            <person name="Willard D.J."/>
            <person name="Kelly R.M."/>
        </authorList>
    </citation>
    <scope>NUCLEOTIDE SEQUENCE [LARGE SCALE GENOMIC DNA]</scope>
    <source>
        <strain evidence="10 11">DSM 8977</strain>
    </source>
</reference>
<evidence type="ECO:0000313" key="10">
    <source>
        <dbReference type="EMBL" id="WPX08486.1"/>
    </source>
</evidence>
<proteinExistence type="predicted"/>
<evidence type="ECO:0000256" key="1">
    <source>
        <dbReference type="ARBA" id="ARBA00022448"/>
    </source>
</evidence>
<evidence type="ECO:0000259" key="9">
    <source>
        <dbReference type="PROSITE" id="PS50893"/>
    </source>
</evidence>
<name>A0ABZ0TYF1_9FIRM</name>
<keyword evidence="7" id="KW-1278">Translocase</keyword>
<evidence type="ECO:0000256" key="8">
    <source>
        <dbReference type="ARBA" id="ARBA00023136"/>
    </source>
</evidence>
<evidence type="ECO:0000313" key="11">
    <source>
        <dbReference type="Proteomes" id="UP001322744"/>
    </source>
</evidence>
<accession>A0ABZ0TYF1</accession>
<evidence type="ECO:0000256" key="7">
    <source>
        <dbReference type="ARBA" id="ARBA00022967"/>
    </source>
</evidence>
<sequence>MCLMNINPSSLKMEHRFFAVLTFLTLKERFEAVMSIVLENVSKKFEEFYALKRINLEFFEGEVHVILGKNGSGKTTLTKVINGTCQPSEGKVIVDGKAFSSLNPLLAKSLGIFTVHQELLYFPHLSVAENIFIENKPKNSLGFISTKKMIKLSSEILAKMGVNINPEAICKNLGTSQLQVIEICRALVQDAKAIIFDEPTAGLTSYEIENLFRIIKELKQKGIIIIFVTNMVEEALSIADRITILRDGEVVASDKVTSFNLNRVISLIFGRINRTYPKLKVEKGPVIFSVKNLTKSGIIEDISFEVRSGEVYGIAGLVGSGRSFLAKALFGAEKVDSGEIYIKGNLLKLSSPSDAIKNGIAFMSEDRIGTGLFKTLNIADNIISSNIWNIVNGFFIDSSRQEKIANFFIKRLGIKPKEISQKIATLSGGNQQKVLIAKWLFSQSIVFILDEPTKGLDLASKVEVYNIINELARIGCAIIFISSEFSELIGMCDRILVLREGKKVHEFSKKEMDYDRILKSAMGILEHK</sequence>
<dbReference type="Gene3D" id="3.40.50.300">
    <property type="entry name" value="P-loop containing nucleotide triphosphate hydrolases"/>
    <property type="match status" value="2"/>
</dbReference>
<dbReference type="PANTHER" id="PTHR43790:SF3">
    <property type="entry name" value="D-ALLOSE IMPORT ATP-BINDING PROTEIN ALSA-RELATED"/>
    <property type="match status" value="1"/>
</dbReference>
<feature type="domain" description="ABC transporter" evidence="9">
    <location>
        <begin position="36"/>
        <end position="272"/>
    </location>
</feature>
<keyword evidence="6 10" id="KW-0067">ATP-binding</keyword>
<dbReference type="GO" id="GO:0005524">
    <property type="term" value="F:ATP binding"/>
    <property type="evidence" value="ECO:0007669"/>
    <property type="project" value="UniProtKB-KW"/>
</dbReference>
<dbReference type="InterPro" id="IPR003593">
    <property type="entry name" value="AAA+_ATPase"/>
</dbReference>
<evidence type="ECO:0000256" key="2">
    <source>
        <dbReference type="ARBA" id="ARBA00022475"/>
    </source>
</evidence>
<dbReference type="InterPro" id="IPR050107">
    <property type="entry name" value="ABC_carbohydrate_import_ATPase"/>
</dbReference>
<dbReference type="PROSITE" id="PS00211">
    <property type="entry name" value="ABC_TRANSPORTER_1"/>
    <property type="match status" value="1"/>
</dbReference>
<dbReference type="PANTHER" id="PTHR43790">
    <property type="entry name" value="CARBOHYDRATE TRANSPORT ATP-BINDING PROTEIN MG119-RELATED"/>
    <property type="match status" value="1"/>
</dbReference>
<evidence type="ECO:0000256" key="3">
    <source>
        <dbReference type="ARBA" id="ARBA00022597"/>
    </source>
</evidence>
<keyword evidence="5" id="KW-0547">Nucleotide-binding</keyword>
<dbReference type="SUPFAM" id="SSF52540">
    <property type="entry name" value="P-loop containing nucleoside triphosphate hydrolases"/>
    <property type="match status" value="2"/>
</dbReference>
<evidence type="ECO:0000256" key="5">
    <source>
        <dbReference type="ARBA" id="ARBA00022741"/>
    </source>
</evidence>